<evidence type="ECO:0000256" key="6">
    <source>
        <dbReference type="ARBA" id="ARBA00022927"/>
    </source>
</evidence>
<evidence type="ECO:0000256" key="5">
    <source>
        <dbReference type="ARBA" id="ARBA00022816"/>
    </source>
</evidence>
<comment type="similarity">
    <text evidence="2">Belongs to the nucleoporin GLFG family.</text>
</comment>
<dbReference type="InterPro" id="IPR037665">
    <property type="entry name" value="Nucleoporin_S59-like"/>
</dbReference>
<dbReference type="PANTHER" id="PTHR23198:SF28">
    <property type="entry name" value="NUCLEOPORIN NUP49_NSP49"/>
    <property type="match status" value="1"/>
</dbReference>
<feature type="compositionally biased region" description="Low complexity" evidence="10">
    <location>
        <begin position="49"/>
        <end position="58"/>
    </location>
</feature>
<keyword evidence="5" id="KW-0509">mRNA transport</keyword>
<dbReference type="PROSITE" id="PS51434">
    <property type="entry name" value="NUP_C"/>
    <property type="match status" value="1"/>
</dbReference>
<dbReference type="Pfam" id="PF04096">
    <property type="entry name" value="Nucleoporin2"/>
    <property type="match status" value="1"/>
</dbReference>
<evidence type="ECO:0000256" key="1">
    <source>
        <dbReference type="ARBA" id="ARBA00004567"/>
    </source>
</evidence>
<dbReference type="GO" id="GO:0017056">
    <property type="term" value="F:structural constituent of nuclear pore"/>
    <property type="evidence" value="ECO:0007669"/>
    <property type="project" value="InterPro"/>
</dbReference>
<evidence type="ECO:0000256" key="9">
    <source>
        <dbReference type="ARBA" id="ARBA00023242"/>
    </source>
</evidence>
<dbReference type="Proteomes" id="UP000541558">
    <property type="component" value="Unassembled WGS sequence"/>
</dbReference>
<dbReference type="FunFam" id="3.30.1610.10:FF:000003">
    <property type="entry name" value="Nucleoporin SONB, putative"/>
    <property type="match status" value="1"/>
</dbReference>
<protein>
    <recommendedName>
        <fullName evidence="11">Peptidase S59 domain-containing protein</fullName>
    </recommendedName>
</protein>
<dbReference type="GO" id="GO:0051028">
    <property type="term" value="P:mRNA transport"/>
    <property type="evidence" value="ECO:0007669"/>
    <property type="project" value="UniProtKB-KW"/>
</dbReference>
<evidence type="ECO:0000256" key="2">
    <source>
        <dbReference type="ARBA" id="ARBA00008926"/>
    </source>
</evidence>
<evidence type="ECO:0000313" key="12">
    <source>
        <dbReference type="EMBL" id="KAF5333095.1"/>
    </source>
</evidence>
<organism evidence="12 13">
    <name type="scientific">Ephemerocybe angulata</name>
    <dbReference type="NCBI Taxonomy" id="980116"/>
    <lineage>
        <taxon>Eukaryota</taxon>
        <taxon>Fungi</taxon>
        <taxon>Dikarya</taxon>
        <taxon>Basidiomycota</taxon>
        <taxon>Agaricomycotina</taxon>
        <taxon>Agaricomycetes</taxon>
        <taxon>Agaricomycetidae</taxon>
        <taxon>Agaricales</taxon>
        <taxon>Agaricineae</taxon>
        <taxon>Psathyrellaceae</taxon>
        <taxon>Ephemerocybe</taxon>
    </lineage>
</organism>
<feature type="compositionally biased region" description="Polar residues" evidence="10">
    <location>
        <begin position="333"/>
        <end position="347"/>
    </location>
</feature>
<dbReference type="InterPro" id="IPR036903">
    <property type="entry name" value="Nup98_auto-Pept-S59_dom_sf"/>
</dbReference>
<dbReference type="InterPro" id="IPR025574">
    <property type="entry name" value="Nucleoporin_FG_rpt"/>
</dbReference>
<feature type="compositionally biased region" description="Low complexity" evidence="10">
    <location>
        <begin position="323"/>
        <end position="332"/>
    </location>
</feature>
<dbReference type="Gene3D" id="3.30.1610.10">
    <property type="entry name" value="Peptidase S59, nucleoporin"/>
    <property type="match status" value="1"/>
</dbReference>
<feature type="compositionally biased region" description="Low complexity" evidence="10">
    <location>
        <begin position="504"/>
        <end position="529"/>
    </location>
</feature>
<keyword evidence="13" id="KW-1185">Reference proteome</keyword>
<feature type="compositionally biased region" description="Low complexity" evidence="10">
    <location>
        <begin position="464"/>
        <end position="478"/>
    </location>
</feature>
<keyword evidence="4" id="KW-0677">Repeat</keyword>
<dbReference type="Gene3D" id="1.10.10.2360">
    <property type="match status" value="1"/>
</dbReference>
<dbReference type="PANTHER" id="PTHR23198">
    <property type="entry name" value="NUCLEOPORIN"/>
    <property type="match status" value="1"/>
</dbReference>
<dbReference type="GO" id="GO:0003723">
    <property type="term" value="F:RNA binding"/>
    <property type="evidence" value="ECO:0007669"/>
    <property type="project" value="TreeGrafter"/>
</dbReference>
<feature type="compositionally biased region" description="Gly residues" evidence="10">
    <location>
        <begin position="530"/>
        <end position="539"/>
    </location>
</feature>
<reference evidence="12 13" key="1">
    <citation type="journal article" date="2020" name="ISME J.">
        <title>Uncovering the hidden diversity of litter-decomposition mechanisms in mushroom-forming fungi.</title>
        <authorList>
            <person name="Floudas D."/>
            <person name="Bentzer J."/>
            <person name="Ahren D."/>
            <person name="Johansson T."/>
            <person name="Persson P."/>
            <person name="Tunlid A."/>
        </authorList>
    </citation>
    <scope>NUCLEOTIDE SEQUENCE [LARGE SCALE GENOMIC DNA]</scope>
    <source>
        <strain evidence="12 13">CBS 175.51</strain>
    </source>
</reference>
<keyword evidence="9" id="KW-0539">Nucleus</keyword>
<dbReference type="SUPFAM" id="SSF82215">
    <property type="entry name" value="C-terminal autoproteolytic domain of nucleoporin nup98"/>
    <property type="match status" value="1"/>
</dbReference>
<feature type="compositionally biased region" description="Polar residues" evidence="10">
    <location>
        <begin position="559"/>
        <end position="568"/>
    </location>
</feature>
<feature type="compositionally biased region" description="Low complexity" evidence="10">
    <location>
        <begin position="441"/>
        <end position="455"/>
    </location>
</feature>
<feature type="compositionally biased region" description="Low complexity" evidence="10">
    <location>
        <begin position="304"/>
        <end position="315"/>
    </location>
</feature>
<dbReference type="GO" id="GO:0006606">
    <property type="term" value="P:protein import into nucleus"/>
    <property type="evidence" value="ECO:0007669"/>
    <property type="project" value="TreeGrafter"/>
</dbReference>
<sequence length="973" mass="97224">MFGNVTSSWANPQANQQQTPGSTFGGQPSGAFGATNTTNAFGSTSAFGQPQQSQQPAANPMFGNVGTPAAQTGTTGAFGGFGNTANTSTGAFGAKPTGGFGAFGGTPAPSTSAFGGTTGAFGQPANTGTTGTGLFGQNASTTGTTSAFGGGGGLFGQSKPSAFGTTAGTTQHPVITTGTANPPYSPHHEKDGNATAQYQAIVCMPAYAGYSFEELRVQDYAQGRKTAGTTGAFGQTPAFGAAPASTQPSTGLFGATQPAQTNSVFGATPAAAPATTGFGGFGGNAAAPAQPAGGGLFGGGGAFGTNTQQQPAQTGAFGGGAFGAQTQQQPQQSTGLFGATNTTNAFGSTAPKPAFGGFGTTPAAGATPSAFGGTGAFGGQTTQQPASQPATGLFGAAQPAATSNAFGGFGKSRATGNKGLFGANTTTPAAPAAGAFGGFGQTQQPAQQQNQQQGTGLFGGGLFGQQNQQQPAQQPAGTGLFGSNTATQQPAGGGLFGGGGGLFGNNQQNQQQNQQQANPLFGGNKPAAPAGGGLFGGFGQQQNNTGATGQTGTGLFGNNLGQNTNQQSGGFGGLFGAKPAAPNIGTSSSTGQGGLFGQPMGASTNAFGASTAPQQGSLTASINQPIGSNLPIFNMLPPGPRLVDLDQTQPKKKSPFFVDVPSRNPIPRGAQQSFAPASSKLRGFGASTNLASSQVGNPFAGSTSILTGKAGALSLTDSRRGSVIPDSILGRSGSPALGSGSRQSVKKVILDKKIEPSQLFVKSGSPGPGGKVVFSPALSVAARESEAAAAKAAANPETPTPAPRAPQKSPGRFTATSKNSDRGGPESEEGTYWVKPDVEALAKLGYDELTAFKGLVVGRVGYGQIEFLEPVDLTGLPRLGMLKGEVIEFEEKECSVYPDGDADKPPPGSGLNVKARMTLERCWPEDKATREPIKDPNHPTVLKHLKRLKNIKGTKFESFDMETGKWTFTVDHF</sequence>
<comment type="caution">
    <text evidence="12">The sequence shown here is derived from an EMBL/GenBank/DDBJ whole genome shotgun (WGS) entry which is preliminary data.</text>
</comment>
<dbReference type="GO" id="GO:0034398">
    <property type="term" value="P:telomere tethering at nuclear periphery"/>
    <property type="evidence" value="ECO:0007669"/>
    <property type="project" value="TreeGrafter"/>
</dbReference>
<evidence type="ECO:0000256" key="7">
    <source>
        <dbReference type="ARBA" id="ARBA00023010"/>
    </source>
</evidence>
<accession>A0A8H5C0U8</accession>
<keyword evidence="6" id="KW-0653">Protein transport</keyword>
<dbReference type="EMBL" id="JAACJK010000109">
    <property type="protein sequence ID" value="KAF5333095.1"/>
    <property type="molecule type" value="Genomic_DNA"/>
</dbReference>
<evidence type="ECO:0000256" key="8">
    <source>
        <dbReference type="ARBA" id="ARBA00023132"/>
    </source>
</evidence>
<feature type="region of interest" description="Disordered" evidence="10">
    <location>
        <begin position="231"/>
        <end position="257"/>
    </location>
</feature>
<dbReference type="AlphaFoldDB" id="A0A8H5C0U8"/>
<feature type="compositionally biased region" description="Low complexity" evidence="10">
    <location>
        <begin position="360"/>
        <end position="371"/>
    </location>
</feature>
<feature type="compositionally biased region" description="Polar residues" evidence="10">
    <location>
        <begin position="34"/>
        <end position="48"/>
    </location>
</feature>
<feature type="compositionally biased region" description="Low complexity" evidence="10">
    <location>
        <begin position="379"/>
        <end position="392"/>
    </location>
</feature>
<comment type="subcellular location">
    <subcellularLocation>
        <location evidence="1">Nucleus</location>
        <location evidence="1">Nuclear pore complex</location>
    </subcellularLocation>
</comment>
<evidence type="ECO:0000313" key="13">
    <source>
        <dbReference type="Proteomes" id="UP000541558"/>
    </source>
</evidence>
<feature type="domain" description="Peptidase S59" evidence="11">
    <location>
        <begin position="829"/>
        <end position="973"/>
    </location>
</feature>
<feature type="region of interest" description="Disordered" evidence="10">
    <location>
        <begin position="789"/>
        <end position="831"/>
    </location>
</feature>
<keyword evidence="8" id="KW-0906">Nuclear pore complex</keyword>
<dbReference type="InterPro" id="IPR007230">
    <property type="entry name" value="Nup98_auto-Pept-S59_dom"/>
</dbReference>
<evidence type="ECO:0000259" key="11">
    <source>
        <dbReference type="PROSITE" id="PS51434"/>
    </source>
</evidence>
<feature type="region of interest" description="Disordered" evidence="10">
    <location>
        <begin position="432"/>
        <end position="612"/>
    </location>
</feature>
<evidence type="ECO:0000256" key="10">
    <source>
        <dbReference type="SAM" id="MobiDB-lite"/>
    </source>
</evidence>
<keyword evidence="3" id="KW-0813">Transport</keyword>
<feature type="region of interest" description="Disordered" evidence="10">
    <location>
        <begin position="722"/>
        <end position="744"/>
    </location>
</feature>
<dbReference type="GO" id="GO:0000973">
    <property type="term" value="P:post-transcriptional tethering of RNA polymerase II gene DNA at nuclear periphery"/>
    <property type="evidence" value="ECO:0007669"/>
    <property type="project" value="TreeGrafter"/>
</dbReference>
<evidence type="ECO:0000256" key="3">
    <source>
        <dbReference type="ARBA" id="ARBA00022448"/>
    </source>
</evidence>
<dbReference type="OrthoDB" id="3797628at2759"/>
<feature type="region of interest" description="Disordered" evidence="10">
    <location>
        <begin position="1"/>
        <end position="58"/>
    </location>
</feature>
<dbReference type="FunFam" id="1.10.10.2360:FF:000001">
    <property type="entry name" value="Nuclear pore complex protein Nup98-Nup96"/>
    <property type="match status" value="1"/>
</dbReference>
<dbReference type="GO" id="GO:0044614">
    <property type="term" value="C:nuclear pore cytoplasmic filaments"/>
    <property type="evidence" value="ECO:0007669"/>
    <property type="project" value="TreeGrafter"/>
</dbReference>
<name>A0A8H5C0U8_9AGAR</name>
<dbReference type="GO" id="GO:0008139">
    <property type="term" value="F:nuclear localization sequence binding"/>
    <property type="evidence" value="ECO:0007669"/>
    <property type="project" value="TreeGrafter"/>
</dbReference>
<gene>
    <name evidence="12" type="ORF">D9611_002686</name>
</gene>
<feature type="compositionally biased region" description="Polar residues" evidence="10">
    <location>
        <begin position="1"/>
        <end position="22"/>
    </location>
</feature>
<feature type="compositionally biased region" description="Gly residues" evidence="10">
    <location>
        <begin position="491"/>
        <end position="503"/>
    </location>
</feature>
<feature type="compositionally biased region" description="Polar residues" evidence="10">
    <location>
        <begin position="601"/>
        <end position="612"/>
    </location>
</feature>
<evidence type="ECO:0000256" key="4">
    <source>
        <dbReference type="ARBA" id="ARBA00022737"/>
    </source>
</evidence>
<dbReference type="Pfam" id="PF13634">
    <property type="entry name" value="Nucleoporin_FG"/>
    <property type="match status" value="5"/>
</dbReference>
<feature type="region of interest" description="Disordered" evidence="10">
    <location>
        <begin position="298"/>
        <end position="393"/>
    </location>
</feature>
<dbReference type="GO" id="GO:0006405">
    <property type="term" value="P:RNA export from nucleus"/>
    <property type="evidence" value="ECO:0007669"/>
    <property type="project" value="TreeGrafter"/>
</dbReference>
<keyword evidence="7" id="KW-0811">Translocation</keyword>
<proteinExistence type="inferred from homology"/>